<organism evidence="7 8">
    <name type="scientific">Silurus asotus</name>
    <name type="common">Amur catfish</name>
    <name type="synonym">Parasilurus asotus</name>
    <dbReference type="NCBI Taxonomy" id="30991"/>
    <lineage>
        <taxon>Eukaryota</taxon>
        <taxon>Metazoa</taxon>
        <taxon>Chordata</taxon>
        <taxon>Craniata</taxon>
        <taxon>Vertebrata</taxon>
        <taxon>Euteleostomi</taxon>
        <taxon>Actinopterygii</taxon>
        <taxon>Neopterygii</taxon>
        <taxon>Teleostei</taxon>
        <taxon>Ostariophysi</taxon>
        <taxon>Siluriformes</taxon>
        <taxon>Siluridae</taxon>
        <taxon>Silurus</taxon>
    </lineage>
</organism>
<comment type="caution">
    <text evidence="7">The sequence shown here is derived from an EMBL/GenBank/DDBJ whole genome shotgun (WGS) entry which is preliminary data.</text>
</comment>
<dbReference type="Pfam" id="PF12012">
    <property type="entry name" value="DUF3504"/>
    <property type="match status" value="1"/>
</dbReference>
<accession>A0AAD5AS85</accession>
<dbReference type="InterPro" id="IPR021893">
    <property type="entry name" value="ZMYM2-like_C"/>
</dbReference>
<name>A0AAD5AS85_SILAS</name>
<keyword evidence="3" id="KW-0832">Ubl conjugation</keyword>
<dbReference type="EMBL" id="MU551627">
    <property type="protein sequence ID" value="KAI5621919.1"/>
    <property type="molecule type" value="Genomic_DNA"/>
</dbReference>
<gene>
    <name evidence="7" type="ORF">C0J50_18303</name>
</gene>
<reference evidence="7" key="1">
    <citation type="submission" date="2018-07" db="EMBL/GenBank/DDBJ databases">
        <title>Comparative genomics of catfishes provides insights into carnivory and benthic adaptation.</title>
        <authorList>
            <person name="Zhang Y."/>
            <person name="Wang D."/>
            <person name="Peng Z."/>
            <person name="Zheng S."/>
            <person name="Shao F."/>
            <person name="Tao W."/>
        </authorList>
    </citation>
    <scope>NUCLEOTIDE SEQUENCE</scope>
    <source>
        <strain evidence="7">Chongqing</strain>
    </source>
</reference>
<dbReference type="InterPro" id="IPR057926">
    <property type="entry name" value="QRICH1_dom"/>
</dbReference>
<evidence type="ECO:0000256" key="1">
    <source>
        <dbReference type="ARBA" id="ARBA00022499"/>
    </source>
</evidence>
<evidence type="ECO:0000313" key="7">
    <source>
        <dbReference type="EMBL" id="KAI5621919.1"/>
    </source>
</evidence>
<evidence type="ECO:0000259" key="6">
    <source>
        <dbReference type="Pfam" id="PF25561"/>
    </source>
</evidence>
<evidence type="ECO:0000256" key="4">
    <source>
        <dbReference type="SAM" id="MobiDB-lite"/>
    </source>
</evidence>
<sequence>MESSVSFEELVKVKARSIPQHRMKEFLESLASKRPEALQEFGQHDDHSSTQQETNCIYMDSAEVADSLLELACPVQTLSQQPKQGSVEPQVVTQHQISSQIGTVEHQSTELTSEGQVIEERQAQVEQFLSQQHTAHIIQAGDLTEEQQQQIQAQLLAAVANGQQIQIQAVGAVSLSSPSSSQSQSSSHVNATNQTGILQPTKKVKVEQPITVSYSIPGQQLATVLTIPQGQQQNYLSLKPDLVTVECAQLYNTTGTITSPTGETWTIPVYTAPTQQTGFTHIAIQQDTYCTPNDEHNNKLTSEGPATISIPSVGGANGQEEVTNALFPTQLLNGNIQIPITVTGATALCPSGTQTLHIWDTQAGQLVQMPQESLTQSAPDSTSLPVSLNSEMGLEIWRQWAEMKNSEMEKQQRNRLAPIGRRKPLRFHEDLLCTSIAELSLGLSLMTQEAKGLGGETLGSDILYYIFLCIQKYMLDNERVDNIFCDQYYQRFQESLHKILVSWKPASIHPLSYVIPSHVNEEMLWECKQLGAHSPATLLFTLMFFNTKYFHLKTVAQHLKVAFTKVLRHTKKNPSNPKDKVTSIRYFKGLAQHQAGQKVTDDMYAEQSEQLDNPLRCPIKLYDFYLFKCPQSDKGHNDVFYLTPEPVVAPDSPIWYSTQPVLQQRLEMMLSRILCMREIQEIFANDA</sequence>
<dbReference type="AlphaFoldDB" id="A0AAD5AS85"/>
<dbReference type="PANTHER" id="PTHR45736">
    <property type="entry name" value="ZINC FINGER MYM-TYPE PROTEIN"/>
    <property type="match status" value="1"/>
</dbReference>
<feature type="domain" description="ZMYM2-like/QRICH1 C-terminal" evidence="5">
    <location>
        <begin position="516"/>
        <end position="674"/>
    </location>
</feature>
<evidence type="ECO:0000256" key="3">
    <source>
        <dbReference type="ARBA" id="ARBA00022843"/>
    </source>
</evidence>
<proteinExistence type="predicted"/>
<keyword evidence="2" id="KW-0597">Phosphoprotein</keyword>
<dbReference type="InterPro" id="IPR051284">
    <property type="entry name" value="ZnF_MYMT-QRICH1"/>
</dbReference>
<protein>
    <submittedName>
        <fullName evidence="7">Glutamine-rich protein 1</fullName>
    </submittedName>
</protein>
<feature type="compositionally biased region" description="Low complexity" evidence="4">
    <location>
        <begin position="176"/>
        <end position="187"/>
    </location>
</feature>
<dbReference type="Pfam" id="PF25561">
    <property type="entry name" value="QRICH1"/>
    <property type="match status" value="1"/>
</dbReference>
<dbReference type="PANTHER" id="PTHR45736:SF8">
    <property type="entry name" value="TRANSCRIPTIONAL REGULATOR QRICH1"/>
    <property type="match status" value="1"/>
</dbReference>
<evidence type="ECO:0000256" key="2">
    <source>
        <dbReference type="ARBA" id="ARBA00022553"/>
    </source>
</evidence>
<evidence type="ECO:0000313" key="8">
    <source>
        <dbReference type="Proteomes" id="UP001205998"/>
    </source>
</evidence>
<evidence type="ECO:0000259" key="5">
    <source>
        <dbReference type="Pfam" id="PF12012"/>
    </source>
</evidence>
<dbReference type="Proteomes" id="UP001205998">
    <property type="component" value="Unassembled WGS sequence"/>
</dbReference>
<keyword evidence="1" id="KW-1017">Isopeptide bond</keyword>
<feature type="domain" description="QRICH1-like" evidence="6">
    <location>
        <begin position="388"/>
        <end position="503"/>
    </location>
</feature>
<keyword evidence="8" id="KW-1185">Reference proteome</keyword>
<feature type="region of interest" description="Disordered" evidence="4">
    <location>
        <begin position="176"/>
        <end position="196"/>
    </location>
</feature>